<feature type="domain" description="Methyltransferase" evidence="1">
    <location>
        <begin position="272"/>
        <end position="425"/>
    </location>
</feature>
<dbReference type="Proteomes" id="UP001186944">
    <property type="component" value="Unassembled WGS sequence"/>
</dbReference>
<protein>
    <recommendedName>
        <fullName evidence="1">Methyltransferase domain-containing protein</fullName>
    </recommendedName>
</protein>
<dbReference type="Pfam" id="PF13383">
    <property type="entry name" value="Methyltransf_22"/>
    <property type="match status" value="1"/>
</dbReference>
<dbReference type="PANTHER" id="PTHR32026">
    <property type="entry name" value="METHYLTRANSFERASE-LIKE PROTEIN 24"/>
    <property type="match status" value="1"/>
</dbReference>
<dbReference type="EMBL" id="VSWD01000001">
    <property type="protein sequence ID" value="KAK3108727.1"/>
    <property type="molecule type" value="Genomic_DNA"/>
</dbReference>
<comment type="caution">
    <text evidence="2">The sequence shown here is derived from an EMBL/GenBank/DDBJ whole genome shotgun (WGS) entry which is preliminary data.</text>
</comment>
<name>A0AA88YNQ0_PINIB</name>
<keyword evidence="3" id="KW-1185">Reference proteome</keyword>
<accession>A0AA88YNQ0</accession>
<dbReference type="InterPro" id="IPR025714">
    <property type="entry name" value="Methyltranfer_dom"/>
</dbReference>
<reference evidence="2" key="1">
    <citation type="submission" date="2019-08" db="EMBL/GenBank/DDBJ databases">
        <title>The improved chromosome-level genome for the pearl oyster Pinctada fucata martensii using PacBio sequencing and Hi-C.</title>
        <authorList>
            <person name="Zheng Z."/>
        </authorList>
    </citation>
    <scope>NUCLEOTIDE SEQUENCE</scope>
    <source>
        <strain evidence="2">ZZ-2019</strain>
        <tissue evidence="2">Adductor muscle</tissue>
    </source>
</reference>
<evidence type="ECO:0000313" key="3">
    <source>
        <dbReference type="Proteomes" id="UP001186944"/>
    </source>
</evidence>
<organism evidence="2 3">
    <name type="scientific">Pinctada imbricata</name>
    <name type="common">Atlantic pearl-oyster</name>
    <name type="synonym">Pinctada martensii</name>
    <dbReference type="NCBI Taxonomy" id="66713"/>
    <lineage>
        <taxon>Eukaryota</taxon>
        <taxon>Metazoa</taxon>
        <taxon>Spiralia</taxon>
        <taxon>Lophotrochozoa</taxon>
        <taxon>Mollusca</taxon>
        <taxon>Bivalvia</taxon>
        <taxon>Autobranchia</taxon>
        <taxon>Pteriomorphia</taxon>
        <taxon>Pterioida</taxon>
        <taxon>Pterioidea</taxon>
        <taxon>Pteriidae</taxon>
        <taxon>Pinctada</taxon>
    </lineage>
</organism>
<evidence type="ECO:0000313" key="2">
    <source>
        <dbReference type="EMBL" id="KAK3108727.1"/>
    </source>
</evidence>
<proteinExistence type="predicted"/>
<gene>
    <name evidence="2" type="ORF">FSP39_014282</name>
</gene>
<sequence>MESLKIGPANRHTDGVRGCKFFSGAHGPVKPNNANSLNLFLMDCPICFSETFDIAIPNDDSLKQMSLNALSCLYQRYVTSLQSLCKSQRRYGNVNYGGFEMCMDQNEAQKNGCLIYIFNHDMSELFDKQMETTLNCAIRKSNTDITFSEKYLNGEMVILNIESKHFSTLETFVDMLKSSRVQQIVLEIHFDSNVESKSNHEKILSILRKLYAIQYRIYWFDRNFAFVKNGRSTCFTINFHLIEDVASHSLNSEISFEEVRFAEVLLNNAPSHQILCKQMLRLGAITDGGWDVCHDELYRIRSPCIVYSFGINNDFSFDDDVERTFGCDVFAFDPSMSAKTHRRSKNVMFYAIGIGNENKNITVGAGNWEIKTLDTIRRELGHTNRQIDILKMDIESNEKQSLPQMIKSGVLNKVRQLCIEFHDYHDVGTFLELYNIGFRIFWTHLNPATPYYVNNRSYSHGWEIYFVNINLKRT</sequence>
<evidence type="ECO:0000259" key="1">
    <source>
        <dbReference type="Pfam" id="PF13383"/>
    </source>
</evidence>
<dbReference type="SUPFAM" id="SSF53335">
    <property type="entry name" value="S-adenosyl-L-methionine-dependent methyltransferases"/>
    <property type="match status" value="1"/>
</dbReference>
<dbReference type="InterPro" id="IPR029063">
    <property type="entry name" value="SAM-dependent_MTases_sf"/>
</dbReference>
<dbReference type="AlphaFoldDB" id="A0AA88YNQ0"/>
<dbReference type="PANTHER" id="PTHR32026:SF10">
    <property type="entry name" value="METHYLTRANSFERASE-LIKE PROTEIN 24-RELATED"/>
    <property type="match status" value="1"/>
</dbReference>
<dbReference type="InterPro" id="IPR026913">
    <property type="entry name" value="METTL24"/>
</dbReference>